<dbReference type="PANTHER" id="PTHR35333:SF4">
    <property type="entry name" value="SLR0121 PROTEIN"/>
    <property type="match status" value="1"/>
</dbReference>
<dbReference type="Pfam" id="PF13354">
    <property type="entry name" value="Beta-lactamase2"/>
    <property type="match status" value="1"/>
</dbReference>
<dbReference type="PROSITE" id="PS51257">
    <property type="entry name" value="PROKAR_LIPOPROTEIN"/>
    <property type="match status" value="1"/>
</dbReference>
<feature type="signal peptide" evidence="2">
    <location>
        <begin position="1"/>
        <end position="27"/>
    </location>
</feature>
<dbReference type="KEGG" id="wei:EQG49_04055"/>
<dbReference type="AlphaFoldDB" id="A0A4P6YSP5"/>
<dbReference type="InterPro" id="IPR012338">
    <property type="entry name" value="Beta-lactam/transpept-like"/>
</dbReference>
<dbReference type="Proteomes" id="UP000292886">
    <property type="component" value="Chromosome"/>
</dbReference>
<dbReference type="GO" id="GO:0046677">
    <property type="term" value="P:response to antibiotic"/>
    <property type="evidence" value="ECO:0007669"/>
    <property type="project" value="InterPro"/>
</dbReference>
<evidence type="ECO:0000256" key="2">
    <source>
        <dbReference type="SAM" id="SignalP"/>
    </source>
</evidence>
<name>A0A4P6YSP5_9LACO</name>
<evidence type="ECO:0000313" key="5">
    <source>
        <dbReference type="Proteomes" id="UP000292886"/>
    </source>
</evidence>
<dbReference type="InterPro" id="IPR000871">
    <property type="entry name" value="Beta-lactam_class-A"/>
</dbReference>
<feature type="chain" id="PRO_5038772994" description="Beta-lactamase class A catalytic domain-containing protein" evidence="2">
    <location>
        <begin position="28"/>
        <end position="365"/>
    </location>
</feature>
<accession>A0A4P6YSP5</accession>
<dbReference type="PANTHER" id="PTHR35333">
    <property type="entry name" value="BETA-LACTAMASE"/>
    <property type="match status" value="1"/>
</dbReference>
<sequence>MRKINKFWLFTLTCLTLMVVGCGKQQAEPSKTSSHAAPAKSVSAPQSSAKPPTSASSSAKPVSKVTPVERQSQQVKQLMAKSDFAQLPGYWSLSYRGINPVTQQINLSNLPKGQKAQFGASTIKVFILAALLDQESKGHIKLTQTYQLQASDKVGGTGILQGAASGSSYSYKELANLMITQSDNTATNIIIQRLGDGNFAAGFSVVNNYVQSLGYRHTKLQRKMMDLTNQKNNMVAANEACDFLYKLYQGQLPGVDEQARQWFLQLMTQTTNRQKFAAQGNNGITSYNKSGESSYQGIQNDLAIVTRGKQAYVVAGLSQLYMPAAHNPGQYLSSGLMASSAQTQQQVSAFSQLGQTLSQFAFKQR</sequence>
<feature type="region of interest" description="Disordered" evidence="1">
    <location>
        <begin position="28"/>
        <end position="71"/>
    </location>
</feature>
<proteinExistence type="predicted"/>
<evidence type="ECO:0000259" key="3">
    <source>
        <dbReference type="Pfam" id="PF13354"/>
    </source>
</evidence>
<dbReference type="GO" id="GO:0008800">
    <property type="term" value="F:beta-lactamase activity"/>
    <property type="evidence" value="ECO:0007669"/>
    <property type="project" value="InterPro"/>
</dbReference>
<protein>
    <recommendedName>
        <fullName evidence="3">Beta-lactamase class A catalytic domain-containing protein</fullName>
    </recommendedName>
</protein>
<dbReference type="InterPro" id="IPR045155">
    <property type="entry name" value="Beta-lactam_cat"/>
</dbReference>
<keyword evidence="5" id="KW-1185">Reference proteome</keyword>
<dbReference type="GO" id="GO:0030655">
    <property type="term" value="P:beta-lactam antibiotic catabolic process"/>
    <property type="evidence" value="ECO:0007669"/>
    <property type="project" value="InterPro"/>
</dbReference>
<reference evidence="5" key="1">
    <citation type="submission" date="2019-03" db="EMBL/GenBank/DDBJ databases">
        <title>Weissella sp. 26KH-42 Genome sequencing.</title>
        <authorList>
            <person name="Heo J."/>
            <person name="Kim S.-J."/>
            <person name="Kim J.-S."/>
            <person name="Hong S.-B."/>
            <person name="Kwon S.-W."/>
        </authorList>
    </citation>
    <scope>NUCLEOTIDE SEQUENCE [LARGE SCALE GENOMIC DNA]</scope>
    <source>
        <strain evidence="5">26KH-42</strain>
    </source>
</reference>
<dbReference type="RefSeq" id="WP_133362770.1">
    <property type="nucleotide sequence ID" value="NZ_CP037940.1"/>
</dbReference>
<dbReference type="OrthoDB" id="9775096at2"/>
<dbReference type="Gene3D" id="3.40.710.10">
    <property type="entry name" value="DD-peptidase/beta-lactamase superfamily"/>
    <property type="match status" value="1"/>
</dbReference>
<evidence type="ECO:0000313" key="4">
    <source>
        <dbReference type="EMBL" id="QBO35691.1"/>
    </source>
</evidence>
<evidence type="ECO:0000256" key="1">
    <source>
        <dbReference type="SAM" id="MobiDB-lite"/>
    </source>
</evidence>
<feature type="compositionally biased region" description="Low complexity" evidence="1">
    <location>
        <begin position="43"/>
        <end position="68"/>
    </location>
</feature>
<feature type="domain" description="Beta-lactamase class A catalytic" evidence="3">
    <location>
        <begin position="118"/>
        <end position="315"/>
    </location>
</feature>
<dbReference type="EMBL" id="CP037940">
    <property type="protein sequence ID" value="QBO35691.1"/>
    <property type="molecule type" value="Genomic_DNA"/>
</dbReference>
<dbReference type="SUPFAM" id="SSF56601">
    <property type="entry name" value="beta-lactamase/transpeptidase-like"/>
    <property type="match status" value="1"/>
</dbReference>
<keyword evidence="2" id="KW-0732">Signal</keyword>
<organism evidence="4 5">
    <name type="scientific">Periweissella cryptocerci</name>
    <dbReference type="NCBI Taxonomy" id="2506420"/>
    <lineage>
        <taxon>Bacteria</taxon>
        <taxon>Bacillati</taxon>
        <taxon>Bacillota</taxon>
        <taxon>Bacilli</taxon>
        <taxon>Lactobacillales</taxon>
        <taxon>Lactobacillaceae</taxon>
        <taxon>Periweissella</taxon>
    </lineage>
</organism>
<gene>
    <name evidence="4" type="ORF">EQG49_04055</name>
</gene>